<dbReference type="InterPro" id="IPR017978">
    <property type="entry name" value="GPCR_3_C"/>
</dbReference>
<dbReference type="Ensembl" id="ENSPMRT00000033143.1">
    <property type="protein sequence ID" value="ENSPMRP00000031244.1"/>
    <property type="gene ID" value="ENSPMRG00000020251.1"/>
</dbReference>
<dbReference type="InterPro" id="IPR038550">
    <property type="entry name" value="GPCR_3_9-Cys_sf"/>
</dbReference>
<evidence type="ECO:0000259" key="13">
    <source>
        <dbReference type="PROSITE" id="PS50259"/>
    </source>
</evidence>
<dbReference type="GeneTree" id="ENSGT00950000182788"/>
<keyword evidence="7" id="KW-0297">G-protein coupled receptor</keyword>
<evidence type="ECO:0000256" key="10">
    <source>
        <dbReference type="ARBA" id="ARBA00023180"/>
    </source>
</evidence>
<comment type="subcellular location">
    <subcellularLocation>
        <location evidence="1">Cell membrane</location>
        <topology evidence="1">Multi-pass membrane protein</topology>
    </subcellularLocation>
</comment>
<dbReference type="GO" id="GO:0004930">
    <property type="term" value="F:G protein-coupled receptor activity"/>
    <property type="evidence" value="ECO:0007669"/>
    <property type="project" value="UniProtKB-KW"/>
</dbReference>
<reference evidence="14" key="3">
    <citation type="submission" date="2025-09" db="UniProtKB">
        <authorList>
            <consortium name="Ensembl"/>
        </authorList>
    </citation>
    <scope>IDENTIFICATION</scope>
</reference>
<dbReference type="SUPFAM" id="SSF53822">
    <property type="entry name" value="Periplasmic binding protein-like I"/>
    <property type="match status" value="1"/>
</dbReference>
<dbReference type="PANTHER" id="PTHR24061">
    <property type="entry name" value="CALCIUM-SENSING RECEPTOR-RELATED"/>
    <property type="match status" value="1"/>
</dbReference>
<feature type="transmembrane region" description="Helical" evidence="12">
    <location>
        <begin position="603"/>
        <end position="623"/>
    </location>
</feature>
<dbReference type="InterPro" id="IPR000337">
    <property type="entry name" value="GPCR_3"/>
</dbReference>
<dbReference type="PROSITE" id="PS50259">
    <property type="entry name" value="G_PROTEIN_RECEP_F3_4"/>
    <property type="match status" value="1"/>
</dbReference>
<evidence type="ECO:0000256" key="11">
    <source>
        <dbReference type="ARBA" id="ARBA00023224"/>
    </source>
</evidence>
<dbReference type="OMA" id="VWECNEG"/>
<keyword evidence="3" id="KW-1003">Cell membrane</keyword>
<dbReference type="InterPro" id="IPR004073">
    <property type="entry name" value="GPCR_3_vmron_rcpt_2"/>
</dbReference>
<dbReference type="PRINTS" id="PR01535">
    <property type="entry name" value="VOMERONASL2R"/>
</dbReference>
<dbReference type="InterPro" id="IPR017979">
    <property type="entry name" value="GPCR_3_CS"/>
</dbReference>
<sequence length="674" mass="76418">MTYKATLSLLSSQHSFAPNFKCHKQNNLKALIGGCISEISANIAIVSGSLKIPQLTYGSFLPVQDEKLLFSFLYQMVPNEAQQNIGVVQLFHHFRWTWIGLFAVDDDKGDRFLQTMVPILSQNSICYAFIVRIPKWNYVDELVDLLIQQWKNYEMVIQRKANVFFVYGEPPSFQMLRTLLFLAPFLSFPSLGKVWVITSHWDFASISFQKIWDIQTFHGSISLTVHSNQPLGFQRFIQMVRPAWAKGDGFIQDFWEQAFGCSLKENKTCTGEEKLDSISGVLFEMKMTGHSYNVYNAVYVVAHTLHAINKFRSKHRRLEGQKLTFQNVQPWQVLPLSVCNDNCYPGFSRKKREGEKFCCYDCAPCPEGMISDKKDMDACVNCPDDKYANKDQTQCLPRVSSYLSYKETLGFILSIFAISFSLITTLVFGTFVKHKDTPIVKANNRTLTYTLLISLLLCFLCAFLFIGQPGKVICLLRQSAFGIIFSVALSSILAKTITVVLAFMATKPGSRMRRWVGKGLANSIVLSCSSFQTGICTLWLSTSPPFPDRDMHSINGKIVWECNEGSVTMFYCVLGYMSSLAIVSFFVAFLARRLPDSFNEAKFITFSMLVFGSVWLSFVPTYLSTKGKYMVAVEIFSILCSSAGLLVCIFAPKCYIIMLRPELNNKEQLIRKAK</sequence>
<name>A0A670K6J0_PODMU</name>
<dbReference type="FunFam" id="2.10.50.30:FF:000002">
    <property type="entry name" value="Vomeronasal 2 receptor, h1"/>
    <property type="match status" value="1"/>
</dbReference>
<dbReference type="GO" id="GO:0005886">
    <property type="term" value="C:plasma membrane"/>
    <property type="evidence" value="ECO:0007669"/>
    <property type="project" value="UniProtKB-SubCell"/>
</dbReference>
<keyword evidence="6 12" id="KW-1133">Transmembrane helix</keyword>
<dbReference type="Gene3D" id="2.10.50.30">
    <property type="entry name" value="GPCR, family 3, nine cysteines domain"/>
    <property type="match status" value="1"/>
</dbReference>
<dbReference type="InterPro" id="IPR000068">
    <property type="entry name" value="GPCR_3_Ca_sens_rcpt-rel"/>
</dbReference>
<dbReference type="Proteomes" id="UP000472272">
    <property type="component" value="Chromosome 13"/>
</dbReference>
<reference evidence="14" key="2">
    <citation type="submission" date="2025-08" db="UniProtKB">
        <authorList>
            <consortium name="Ensembl"/>
        </authorList>
    </citation>
    <scope>IDENTIFICATION</scope>
</reference>
<dbReference type="PANTHER" id="PTHR24061:SF599">
    <property type="entry name" value="G-PROTEIN COUPLED RECEPTORS FAMILY 3 PROFILE DOMAIN-CONTAINING PROTEIN"/>
    <property type="match status" value="1"/>
</dbReference>
<evidence type="ECO:0000256" key="2">
    <source>
        <dbReference type="ARBA" id="ARBA00007242"/>
    </source>
</evidence>
<evidence type="ECO:0000256" key="4">
    <source>
        <dbReference type="ARBA" id="ARBA00022692"/>
    </source>
</evidence>
<dbReference type="Gene3D" id="3.40.50.2300">
    <property type="match status" value="2"/>
</dbReference>
<feature type="transmembrane region" description="Helical" evidence="12">
    <location>
        <begin position="629"/>
        <end position="651"/>
    </location>
</feature>
<reference evidence="14 15" key="1">
    <citation type="journal article" date="2019" name="Proc. Natl. Acad. Sci. U.S.A.">
        <title>Regulatory changes in pterin and carotenoid genes underlie balanced color polymorphisms in the wall lizard.</title>
        <authorList>
            <person name="Andrade P."/>
            <person name="Pinho C."/>
            <person name="Perez I de Lanuza G."/>
            <person name="Afonso S."/>
            <person name="Brejcha J."/>
            <person name="Rubin C.J."/>
            <person name="Wallerman O."/>
            <person name="Pereira P."/>
            <person name="Sabatino S.J."/>
            <person name="Bellati A."/>
            <person name="Pellitteri-Rosa D."/>
            <person name="Bosakova Z."/>
            <person name="Bunikis I."/>
            <person name="Carretero M.A."/>
            <person name="Feiner N."/>
            <person name="Marsik P."/>
            <person name="Pauperio F."/>
            <person name="Salvi D."/>
            <person name="Soler L."/>
            <person name="While G.M."/>
            <person name="Uller T."/>
            <person name="Font E."/>
            <person name="Andersson L."/>
            <person name="Carneiro M."/>
        </authorList>
    </citation>
    <scope>NUCLEOTIDE SEQUENCE</scope>
</reference>
<protein>
    <recommendedName>
        <fullName evidence="13">G-protein coupled receptors family 3 profile domain-containing protein</fullName>
    </recommendedName>
</protein>
<evidence type="ECO:0000313" key="14">
    <source>
        <dbReference type="Ensembl" id="ENSPMRP00000031244.1"/>
    </source>
</evidence>
<dbReference type="Pfam" id="PF01094">
    <property type="entry name" value="ANF_receptor"/>
    <property type="match status" value="1"/>
</dbReference>
<evidence type="ECO:0000256" key="1">
    <source>
        <dbReference type="ARBA" id="ARBA00004651"/>
    </source>
</evidence>
<dbReference type="InterPro" id="IPR011500">
    <property type="entry name" value="GPCR_3_9-Cys_dom"/>
</dbReference>
<evidence type="ECO:0000256" key="3">
    <source>
        <dbReference type="ARBA" id="ARBA00022475"/>
    </source>
</evidence>
<feature type="transmembrane region" description="Helical" evidence="12">
    <location>
        <begin position="408"/>
        <end position="428"/>
    </location>
</feature>
<keyword evidence="10" id="KW-0325">Glycoprotein</keyword>
<keyword evidence="5" id="KW-0732">Signal</keyword>
<dbReference type="CDD" id="cd15283">
    <property type="entry name" value="7tmC_V2R_pheromone"/>
    <property type="match status" value="1"/>
</dbReference>
<accession>A0A670K6J0</accession>
<feature type="transmembrane region" description="Helical" evidence="12">
    <location>
        <begin position="479"/>
        <end position="503"/>
    </location>
</feature>
<dbReference type="InterPro" id="IPR001828">
    <property type="entry name" value="ANF_lig-bd_rcpt"/>
</dbReference>
<feature type="transmembrane region" description="Helical" evidence="12">
    <location>
        <begin position="449"/>
        <end position="467"/>
    </location>
</feature>
<feature type="transmembrane region" description="Helical" evidence="12">
    <location>
        <begin position="515"/>
        <end position="540"/>
    </location>
</feature>
<evidence type="ECO:0000256" key="9">
    <source>
        <dbReference type="ARBA" id="ARBA00023170"/>
    </source>
</evidence>
<dbReference type="Pfam" id="PF00003">
    <property type="entry name" value="7tm_3"/>
    <property type="match status" value="1"/>
</dbReference>
<evidence type="ECO:0000256" key="7">
    <source>
        <dbReference type="ARBA" id="ARBA00023040"/>
    </source>
</evidence>
<keyword evidence="8 12" id="KW-0472">Membrane</keyword>
<organism evidence="14 15">
    <name type="scientific">Podarcis muralis</name>
    <name type="common">Wall lizard</name>
    <name type="synonym">Lacerta muralis</name>
    <dbReference type="NCBI Taxonomy" id="64176"/>
    <lineage>
        <taxon>Eukaryota</taxon>
        <taxon>Metazoa</taxon>
        <taxon>Chordata</taxon>
        <taxon>Craniata</taxon>
        <taxon>Vertebrata</taxon>
        <taxon>Euteleostomi</taxon>
        <taxon>Lepidosauria</taxon>
        <taxon>Squamata</taxon>
        <taxon>Bifurcata</taxon>
        <taxon>Unidentata</taxon>
        <taxon>Episquamata</taxon>
        <taxon>Laterata</taxon>
        <taxon>Lacertibaenia</taxon>
        <taxon>Lacertidae</taxon>
        <taxon>Podarcis</taxon>
    </lineage>
</organism>
<keyword evidence="4 12" id="KW-0812">Transmembrane</keyword>
<evidence type="ECO:0000256" key="8">
    <source>
        <dbReference type="ARBA" id="ARBA00023136"/>
    </source>
</evidence>
<comment type="similarity">
    <text evidence="2">Belongs to the G-protein coupled receptor 3 family.</text>
</comment>
<dbReference type="Pfam" id="PF07562">
    <property type="entry name" value="NCD3G"/>
    <property type="match status" value="1"/>
</dbReference>
<feature type="domain" description="G-protein coupled receptors family 3 profile" evidence="13">
    <location>
        <begin position="409"/>
        <end position="673"/>
    </location>
</feature>
<keyword evidence="9" id="KW-0675">Receptor</keyword>
<evidence type="ECO:0000313" key="15">
    <source>
        <dbReference type="Proteomes" id="UP000472272"/>
    </source>
</evidence>
<evidence type="ECO:0000256" key="12">
    <source>
        <dbReference type="SAM" id="Phobius"/>
    </source>
</evidence>
<dbReference type="PRINTS" id="PR00248">
    <property type="entry name" value="GPCRMGR"/>
</dbReference>
<keyword evidence="15" id="KW-1185">Reference proteome</keyword>
<evidence type="ECO:0000256" key="6">
    <source>
        <dbReference type="ARBA" id="ARBA00022989"/>
    </source>
</evidence>
<keyword evidence="11" id="KW-0807">Transducer</keyword>
<dbReference type="PROSITE" id="PS00981">
    <property type="entry name" value="G_PROTEIN_RECEP_F3_3"/>
    <property type="match status" value="1"/>
</dbReference>
<dbReference type="FunFam" id="3.40.50.2300:FF:000024">
    <property type="entry name" value="Vomeronasal 2, receptor 73"/>
    <property type="match status" value="1"/>
</dbReference>
<evidence type="ECO:0000256" key="5">
    <source>
        <dbReference type="ARBA" id="ARBA00022729"/>
    </source>
</evidence>
<feature type="transmembrane region" description="Helical" evidence="12">
    <location>
        <begin position="568"/>
        <end position="591"/>
    </location>
</feature>
<dbReference type="InterPro" id="IPR028082">
    <property type="entry name" value="Peripla_BP_I"/>
</dbReference>
<dbReference type="AlphaFoldDB" id="A0A670K6J0"/>
<proteinExistence type="inferred from homology"/>